<gene>
    <name evidence="2" type="ORF">LSP04_24320</name>
</gene>
<dbReference type="Pfam" id="PF09669">
    <property type="entry name" value="Phage_pRha"/>
    <property type="match status" value="1"/>
</dbReference>
<sequence length="229" mass="26281">MKNLVIMKNRQAVTTSLQVADTFGKNHRDVLRAIDDLKDVRNFAQMFLEASLPDSYGRDRRGYYMNRDGFSLLAMGFTGKTALEFKMDYIEAFNAMESQASLPMTPEEKLMLVMENANRANERLTGVEERMDDFESNQKLDPGQYAEISHGVGRAVNDYIQTHHLQLTRDQRSALYKDINGGLNYVCGVGSRTQIRQKDHDRAIKYIHDWEPTTATKMMMQQAELPLEV</sequence>
<dbReference type="InterPro" id="IPR018878">
    <property type="entry name" value="ORF6C_dom"/>
</dbReference>
<name>A0ABQ0WSJ2_9LACO</name>
<evidence type="ECO:0000259" key="1">
    <source>
        <dbReference type="Pfam" id="PF10552"/>
    </source>
</evidence>
<dbReference type="RefSeq" id="WP_056964866.1">
    <property type="nucleotide sequence ID" value="NZ_BJZI01000079.1"/>
</dbReference>
<dbReference type="Proteomes" id="UP000321691">
    <property type="component" value="Unassembled WGS sequence"/>
</dbReference>
<dbReference type="NCBIfam" id="TIGR02681">
    <property type="entry name" value="phage_pRha"/>
    <property type="match status" value="1"/>
</dbReference>
<dbReference type="EMBL" id="BJZI01000079">
    <property type="protein sequence ID" value="GEO68013.1"/>
    <property type="molecule type" value="Genomic_DNA"/>
</dbReference>
<keyword evidence="3" id="KW-1185">Reference proteome</keyword>
<proteinExistence type="predicted"/>
<comment type="caution">
    <text evidence="2">The sequence shown here is derived from an EMBL/GenBank/DDBJ whole genome shotgun (WGS) entry which is preliminary data.</text>
</comment>
<dbReference type="InterPro" id="IPR014054">
    <property type="entry name" value="Phage_regulatory_Rha"/>
</dbReference>
<reference evidence="2 3" key="1">
    <citation type="submission" date="2019-07" db="EMBL/GenBank/DDBJ databases">
        <title>Whole genome shotgun sequence of Lactobacillus spicheri NBRC 107155.</title>
        <authorList>
            <person name="Hosoyama A."/>
            <person name="Uohara A."/>
            <person name="Ohji S."/>
            <person name="Ichikawa N."/>
        </authorList>
    </citation>
    <scope>NUCLEOTIDE SEQUENCE [LARGE SCALE GENOMIC DNA]</scope>
    <source>
        <strain evidence="2 3">NBRC 107155</strain>
    </source>
</reference>
<protein>
    <submittedName>
        <fullName evidence="2">Antirepressor</fullName>
    </submittedName>
</protein>
<evidence type="ECO:0000313" key="3">
    <source>
        <dbReference type="Proteomes" id="UP000321691"/>
    </source>
</evidence>
<feature type="domain" description="ORF6C" evidence="1">
    <location>
        <begin position="110"/>
        <end position="219"/>
    </location>
</feature>
<dbReference type="Pfam" id="PF10552">
    <property type="entry name" value="ORF6C"/>
    <property type="match status" value="1"/>
</dbReference>
<evidence type="ECO:0000313" key="2">
    <source>
        <dbReference type="EMBL" id="GEO68013.1"/>
    </source>
</evidence>
<organism evidence="2 3">
    <name type="scientific">Levilactobacillus spicheri</name>
    <dbReference type="NCBI Taxonomy" id="216463"/>
    <lineage>
        <taxon>Bacteria</taxon>
        <taxon>Bacillati</taxon>
        <taxon>Bacillota</taxon>
        <taxon>Bacilli</taxon>
        <taxon>Lactobacillales</taxon>
        <taxon>Lactobacillaceae</taxon>
        <taxon>Levilactobacillus</taxon>
    </lineage>
</organism>
<accession>A0ABQ0WSJ2</accession>